<dbReference type="GO" id="GO:0042777">
    <property type="term" value="P:proton motive force-driven plasma membrane ATP synthesis"/>
    <property type="evidence" value="ECO:0007669"/>
    <property type="project" value="TreeGrafter"/>
</dbReference>
<dbReference type="InterPro" id="IPR035908">
    <property type="entry name" value="F0_ATP_A_sf"/>
</dbReference>
<gene>
    <name evidence="11 13" type="primary">atpB</name>
    <name evidence="13" type="ORF">A6J39_017415</name>
</gene>
<dbReference type="InterPro" id="IPR045082">
    <property type="entry name" value="ATP_syn_F0_a_bact/chloroplast"/>
</dbReference>
<evidence type="ECO:0000256" key="7">
    <source>
        <dbReference type="ARBA" id="ARBA00022989"/>
    </source>
</evidence>
<dbReference type="Pfam" id="PF00119">
    <property type="entry name" value="ATP-synt_A"/>
    <property type="match status" value="1"/>
</dbReference>
<keyword evidence="14" id="KW-1185">Reference proteome</keyword>
<evidence type="ECO:0000256" key="11">
    <source>
        <dbReference type="HAMAP-Rule" id="MF_01393"/>
    </source>
</evidence>
<dbReference type="HAMAP" id="MF_01393">
    <property type="entry name" value="ATP_synth_a_bact"/>
    <property type="match status" value="1"/>
</dbReference>
<protein>
    <recommendedName>
        <fullName evidence="11 12">ATP synthase subunit a</fullName>
    </recommendedName>
    <alternativeName>
        <fullName evidence="11">ATP synthase F0 sector subunit a</fullName>
    </alternativeName>
    <alternativeName>
        <fullName evidence="11">F-ATPase subunit 6</fullName>
    </alternativeName>
</protein>
<evidence type="ECO:0000256" key="6">
    <source>
        <dbReference type="ARBA" id="ARBA00022781"/>
    </source>
</evidence>
<feature type="transmembrane region" description="Helical" evidence="11">
    <location>
        <begin position="192"/>
        <end position="215"/>
    </location>
</feature>
<keyword evidence="7 11" id="KW-1133">Transmembrane helix</keyword>
<evidence type="ECO:0000256" key="9">
    <source>
        <dbReference type="ARBA" id="ARBA00023136"/>
    </source>
</evidence>
<dbReference type="AlphaFoldDB" id="A0AAX0WZL2"/>
<evidence type="ECO:0000256" key="10">
    <source>
        <dbReference type="ARBA" id="ARBA00023310"/>
    </source>
</evidence>
<feature type="transmembrane region" description="Helical" evidence="11">
    <location>
        <begin position="108"/>
        <end position="127"/>
    </location>
</feature>
<proteinExistence type="inferred from homology"/>
<dbReference type="GO" id="GO:0045259">
    <property type="term" value="C:proton-transporting ATP synthase complex"/>
    <property type="evidence" value="ECO:0007669"/>
    <property type="project" value="UniProtKB-KW"/>
</dbReference>
<dbReference type="CDD" id="cd00310">
    <property type="entry name" value="ATP-synt_Fo_a_6"/>
    <property type="match status" value="1"/>
</dbReference>
<comment type="function">
    <text evidence="11 12">Key component of the proton channel; it plays a direct role in the translocation of protons across the membrane.</text>
</comment>
<dbReference type="NCBIfam" id="TIGR01131">
    <property type="entry name" value="ATP_synt_6_or_A"/>
    <property type="match status" value="1"/>
</dbReference>
<dbReference type="GeneID" id="98063804"/>
<comment type="caution">
    <text evidence="13">The sequence shown here is derived from an EMBL/GenBank/DDBJ whole genome shotgun (WGS) entry which is preliminary data.</text>
</comment>
<evidence type="ECO:0000256" key="8">
    <source>
        <dbReference type="ARBA" id="ARBA00023065"/>
    </source>
</evidence>
<keyword evidence="4 11" id="KW-0138">CF(0)</keyword>
<keyword evidence="10 11" id="KW-0066">ATP synthesis</keyword>
<keyword evidence="5 11" id="KW-0812">Transmembrane</keyword>
<evidence type="ECO:0000256" key="12">
    <source>
        <dbReference type="RuleBase" id="RU000483"/>
    </source>
</evidence>
<feature type="transmembrane region" description="Helical" evidence="11">
    <location>
        <begin position="165"/>
        <end position="186"/>
    </location>
</feature>
<dbReference type="SUPFAM" id="SSF81336">
    <property type="entry name" value="F1F0 ATP synthase subunit A"/>
    <property type="match status" value="1"/>
</dbReference>
<keyword evidence="8 11" id="KW-0406">Ion transport</keyword>
<organism evidence="13 14">
    <name type="scientific">Legionella anisa</name>
    <dbReference type="NCBI Taxonomy" id="28082"/>
    <lineage>
        <taxon>Bacteria</taxon>
        <taxon>Pseudomonadati</taxon>
        <taxon>Pseudomonadota</taxon>
        <taxon>Gammaproteobacteria</taxon>
        <taxon>Legionellales</taxon>
        <taxon>Legionellaceae</taxon>
        <taxon>Legionella</taxon>
    </lineage>
</organism>
<reference evidence="13" key="1">
    <citation type="submission" date="2017-12" db="EMBL/GenBank/DDBJ databases">
        <title>FDA dAtabase for Regulatory Grade micrObial Sequences (FDA-ARGOS): Supporting development and validation of Infectious Disease Dx tests.</title>
        <authorList>
            <person name="Kerrigan L."/>
            <person name="Tallon L.J."/>
            <person name="Sadzewicz L."/>
            <person name="Sengamalay N."/>
            <person name="Ott S."/>
            <person name="Godinez A."/>
            <person name="Nagaraj S."/>
            <person name="Vavikolanu K."/>
            <person name="Vyas G."/>
            <person name="Nadendla S."/>
            <person name="Aluvathingal J."/>
            <person name="Sichtig H."/>
        </authorList>
    </citation>
    <scope>NUCLEOTIDE SEQUENCE [LARGE SCALE GENOMIC DNA]</scope>
    <source>
        <strain evidence="13">FDAARGOS_200</strain>
    </source>
</reference>
<sequence length="230" mass="25728">MGEEGFLARWAFSIGGLPITQSVLTTWFIMMTLFLLAWVSTRKRSLRQPGTCQIILESILSTMHDAIKEIVPQHVELVFPFVTTLWIFILISNLIGIIPGFYSPTADLSVTASLAMITFLSVHWFGIRAEGLRDYLKHYIRPTPFLLPFHLISEVSRTLALAVRLFGNIMSLQLTALIVLMIAGFLAPIPILMLHIIEAIIQAYIFGMLALIYIAGGIQSHELKKQGESS</sequence>
<dbReference type="NCBIfam" id="NF009954">
    <property type="entry name" value="PRK13420.1"/>
    <property type="match status" value="1"/>
</dbReference>
<accession>A0AAX0WZL2</accession>
<dbReference type="GO" id="GO:0046933">
    <property type="term" value="F:proton-transporting ATP synthase activity, rotational mechanism"/>
    <property type="evidence" value="ECO:0007669"/>
    <property type="project" value="UniProtKB-UniRule"/>
</dbReference>
<dbReference type="InterPro" id="IPR023011">
    <property type="entry name" value="ATP_synth_F0_asu_AS"/>
</dbReference>
<name>A0AAX0WZL2_9GAMM</name>
<dbReference type="PANTHER" id="PTHR42823">
    <property type="entry name" value="ATP SYNTHASE SUBUNIT A, CHLOROPLASTIC"/>
    <property type="match status" value="1"/>
</dbReference>
<comment type="similarity">
    <text evidence="2 11 12">Belongs to the ATPase A chain family.</text>
</comment>
<evidence type="ECO:0000256" key="2">
    <source>
        <dbReference type="ARBA" id="ARBA00006810"/>
    </source>
</evidence>
<evidence type="ECO:0000256" key="5">
    <source>
        <dbReference type="ARBA" id="ARBA00022692"/>
    </source>
</evidence>
<feature type="transmembrane region" description="Helical" evidence="11">
    <location>
        <begin position="19"/>
        <end position="39"/>
    </location>
</feature>
<evidence type="ECO:0000313" key="13">
    <source>
        <dbReference type="EMBL" id="PNL62836.1"/>
    </source>
</evidence>
<dbReference type="Gene3D" id="1.20.120.220">
    <property type="entry name" value="ATP synthase, F0 complex, subunit A"/>
    <property type="match status" value="1"/>
</dbReference>
<evidence type="ECO:0000256" key="3">
    <source>
        <dbReference type="ARBA" id="ARBA00022448"/>
    </source>
</evidence>
<evidence type="ECO:0000256" key="1">
    <source>
        <dbReference type="ARBA" id="ARBA00004141"/>
    </source>
</evidence>
<dbReference type="GO" id="GO:0005886">
    <property type="term" value="C:plasma membrane"/>
    <property type="evidence" value="ECO:0007669"/>
    <property type="project" value="UniProtKB-SubCell"/>
</dbReference>
<keyword evidence="3 11" id="KW-0813">Transport</keyword>
<keyword evidence="6 11" id="KW-0375">Hydrogen ion transport</keyword>
<dbReference type="PRINTS" id="PR00123">
    <property type="entry name" value="ATPASEA"/>
</dbReference>
<keyword evidence="11" id="KW-1003">Cell membrane</keyword>
<dbReference type="Proteomes" id="UP000192511">
    <property type="component" value="Unassembled WGS sequence"/>
</dbReference>
<evidence type="ECO:0000256" key="4">
    <source>
        <dbReference type="ARBA" id="ARBA00022547"/>
    </source>
</evidence>
<comment type="subcellular location">
    <subcellularLocation>
        <location evidence="11 12">Cell membrane</location>
        <topology evidence="11 12">Multi-pass membrane protein</topology>
    </subcellularLocation>
    <subcellularLocation>
        <location evidence="1">Membrane</location>
        <topology evidence="1">Multi-pass membrane protein</topology>
    </subcellularLocation>
</comment>
<dbReference type="PANTHER" id="PTHR42823:SF3">
    <property type="entry name" value="ATP SYNTHASE SUBUNIT A, CHLOROPLASTIC"/>
    <property type="match status" value="1"/>
</dbReference>
<keyword evidence="9 11" id="KW-0472">Membrane</keyword>
<dbReference type="PROSITE" id="PS00449">
    <property type="entry name" value="ATPASE_A"/>
    <property type="match status" value="1"/>
</dbReference>
<evidence type="ECO:0000313" key="14">
    <source>
        <dbReference type="Proteomes" id="UP000192511"/>
    </source>
</evidence>
<dbReference type="RefSeq" id="WP_019235655.1">
    <property type="nucleotide sequence ID" value="NZ_CAAAHR010000013.1"/>
</dbReference>
<dbReference type="InterPro" id="IPR000568">
    <property type="entry name" value="ATP_synth_F0_asu"/>
</dbReference>
<feature type="transmembrane region" description="Helical" evidence="11">
    <location>
        <begin position="77"/>
        <end position="102"/>
    </location>
</feature>
<dbReference type="EMBL" id="NBTX02000004">
    <property type="protein sequence ID" value="PNL62836.1"/>
    <property type="molecule type" value="Genomic_DNA"/>
</dbReference>